<evidence type="ECO:0000259" key="1">
    <source>
        <dbReference type="Pfam" id="PF19141"/>
    </source>
</evidence>
<dbReference type="InterPro" id="IPR043862">
    <property type="entry name" value="DUF5824"/>
</dbReference>
<reference evidence="2" key="1">
    <citation type="journal article" date="2020" name="Nature">
        <title>Giant virus diversity and host interactions through global metagenomics.</title>
        <authorList>
            <person name="Schulz F."/>
            <person name="Roux S."/>
            <person name="Paez-Espino D."/>
            <person name="Jungbluth S."/>
            <person name="Walsh D.A."/>
            <person name="Denef V.J."/>
            <person name="McMahon K.D."/>
            <person name="Konstantinidis K.T."/>
            <person name="Eloe-Fadrosh E.A."/>
            <person name="Kyrpides N.C."/>
            <person name="Woyke T."/>
        </authorList>
    </citation>
    <scope>NUCLEOTIDE SEQUENCE</scope>
    <source>
        <strain evidence="2">GVMAG-M-3300023179-152</strain>
    </source>
</reference>
<feature type="domain" description="DUF5824" evidence="1">
    <location>
        <begin position="14"/>
        <end position="124"/>
    </location>
</feature>
<dbReference type="EMBL" id="MN739765">
    <property type="protein sequence ID" value="QHT25334.1"/>
    <property type="molecule type" value="Genomic_DNA"/>
</dbReference>
<dbReference type="Pfam" id="PF19141">
    <property type="entry name" value="DUF5824"/>
    <property type="match status" value="1"/>
</dbReference>
<name>A0A6C0E8B2_9ZZZZ</name>
<protein>
    <recommendedName>
        <fullName evidence="1">DUF5824 domain-containing protein</fullName>
    </recommendedName>
</protein>
<organism evidence="2">
    <name type="scientific">viral metagenome</name>
    <dbReference type="NCBI Taxonomy" id="1070528"/>
    <lineage>
        <taxon>unclassified sequences</taxon>
        <taxon>metagenomes</taxon>
        <taxon>organismal metagenomes</taxon>
    </lineage>
</organism>
<proteinExistence type="predicted"/>
<accession>A0A6C0E8B2</accession>
<evidence type="ECO:0000313" key="2">
    <source>
        <dbReference type="EMBL" id="QHT25334.1"/>
    </source>
</evidence>
<dbReference type="AlphaFoldDB" id="A0A6C0E8B2"/>
<sequence length="176" mass="20055">MLIKIPGENPLNIPQRYIPKSLSRKDKKKQFKNLNKSRRLYKKGNYFQRPKIDSFQSKPSHHLDVAREIYKTENISPSRELAIKTKCSQKGLEKIANKGRGAYYSSGSRPNQTAESWGIARLASAITGGNSSIVDYHILHSECKQESKALRLATKTCKKQGKCLKYTRKNSKKSKI</sequence>